<name>A0A380G967_STAIN</name>
<protein>
    <submittedName>
        <fullName evidence="1">Endodeoxyribonuclease RusA</fullName>
    </submittedName>
</protein>
<dbReference type="EMBL" id="UHDP01000003">
    <property type="protein sequence ID" value="SUM47689.1"/>
    <property type="molecule type" value="Genomic_DNA"/>
</dbReference>
<dbReference type="GO" id="GO:0006281">
    <property type="term" value="P:DNA repair"/>
    <property type="evidence" value="ECO:0007669"/>
    <property type="project" value="InterPro"/>
</dbReference>
<gene>
    <name evidence="1" type="primary">rusA_3</name>
    <name evidence="1" type="ORF">NCTC11048_02774</name>
</gene>
<dbReference type="GO" id="GO:0000287">
    <property type="term" value="F:magnesium ion binding"/>
    <property type="evidence" value="ECO:0007669"/>
    <property type="project" value="InterPro"/>
</dbReference>
<keyword evidence="2" id="KW-1185">Reference proteome</keyword>
<dbReference type="InterPro" id="IPR008822">
    <property type="entry name" value="Endonuclease_RusA-like"/>
</dbReference>
<dbReference type="SUPFAM" id="SSF103084">
    <property type="entry name" value="Holliday junction resolvase RusA"/>
    <property type="match status" value="1"/>
</dbReference>
<evidence type="ECO:0000313" key="2">
    <source>
        <dbReference type="Proteomes" id="UP000255549"/>
    </source>
</evidence>
<dbReference type="Pfam" id="PF05866">
    <property type="entry name" value="RusA"/>
    <property type="match status" value="1"/>
</dbReference>
<accession>A0A380G967</accession>
<dbReference type="InterPro" id="IPR036614">
    <property type="entry name" value="RusA-like_sf"/>
</dbReference>
<dbReference type="OrthoDB" id="5114842at2"/>
<sequence length="149" mass="17243">MAKTRIEIFYLENDKNLGNPKGSSRPRFRGDGHTYMPAPYVKHKKFVANQLPTLMIDKPIRLTIEFYFKPSKSWPKHKKESHMGQPHSIKPDIDNLLKTILDAGNGKVWTDDVLISEIRTFKKWDSVARTVLIIEELSKGEQDVQPIQQ</sequence>
<dbReference type="Gene3D" id="3.30.1330.70">
    <property type="entry name" value="Holliday junction resolvase RusA"/>
    <property type="match status" value="1"/>
</dbReference>
<evidence type="ECO:0000313" key="1">
    <source>
        <dbReference type="EMBL" id="SUM47689.1"/>
    </source>
</evidence>
<reference evidence="1 2" key="1">
    <citation type="submission" date="2018-06" db="EMBL/GenBank/DDBJ databases">
        <authorList>
            <consortium name="Pathogen Informatics"/>
            <person name="Doyle S."/>
        </authorList>
    </citation>
    <scope>NUCLEOTIDE SEQUENCE [LARGE SCALE GENOMIC DNA]</scope>
    <source>
        <strain evidence="2">NCTC 11048</strain>
    </source>
</reference>
<organism evidence="1 2">
    <name type="scientific">Staphylococcus intermedius NCTC 11048</name>
    <dbReference type="NCBI Taxonomy" id="1141106"/>
    <lineage>
        <taxon>Bacteria</taxon>
        <taxon>Bacillati</taxon>
        <taxon>Bacillota</taxon>
        <taxon>Bacilli</taxon>
        <taxon>Bacillales</taxon>
        <taxon>Staphylococcaceae</taxon>
        <taxon>Staphylococcus</taxon>
        <taxon>Staphylococcus intermedius group</taxon>
    </lineage>
</organism>
<dbReference type="STRING" id="1141106.GCA_000308095_02609"/>
<dbReference type="Proteomes" id="UP000255549">
    <property type="component" value="Unassembled WGS sequence"/>
</dbReference>
<dbReference type="RefSeq" id="WP_019167229.1">
    <property type="nucleotide sequence ID" value="NZ_CAIB01000010.1"/>
</dbReference>
<proteinExistence type="predicted"/>
<dbReference type="AlphaFoldDB" id="A0A380G967"/>
<dbReference type="GO" id="GO:0006310">
    <property type="term" value="P:DNA recombination"/>
    <property type="evidence" value="ECO:0007669"/>
    <property type="project" value="InterPro"/>
</dbReference>